<dbReference type="VEuPathDB" id="FungiDB:TAPDE_002841"/>
<keyword evidence="5" id="KW-1185">Reference proteome</keyword>
<evidence type="ECO:0000256" key="2">
    <source>
        <dbReference type="SAM" id="MobiDB-lite"/>
    </source>
</evidence>
<keyword evidence="1" id="KW-0802">TPR repeat</keyword>
<feature type="repeat" description="TPR" evidence="1">
    <location>
        <begin position="88"/>
        <end position="121"/>
    </location>
</feature>
<protein>
    <recommendedName>
        <fullName evidence="3">DUF4470 domain-containing protein</fullName>
    </recommendedName>
</protein>
<feature type="compositionally biased region" description="Basic and acidic residues" evidence="2">
    <location>
        <begin position="232"/>
        <end position="241"/>
    </location>
</feature>
<gene>
    <name evidence="4" type="ORF">TAPDE_002841</name>
</gene>
<dbReference type="Pfam" id="PF14737">
    <property type="entry name" value="DUF4470"/>
    <property type="match status" value="1"/>
</dbReference>
<dbReference type="Gene3D" id="1.25.40.10">
    <property type="entry name" value="Tetratricopeptide repeat domain"/>
    <property type="match status" value="1"/>
</dbReference>
<organism evidence="4 5">
    <name type="scientific">Taphrina deformans (strain PYCC 5710 / ATCC 11124 / CBS 356.35 / IMI 108563 / JCM 9778 / NBRC 8474)</name>
    <name type="common">Peach leaf curl fungus</name>
    <name type="synonym">Lalaria deformans</name>
    <dbReference type="NCBI Taxonomy" id="1097556"/>
    <lineage>
        <taxon>Eukaryota</taxon>
        <taxon>Fungi</taxon>
        <taxon>Dikarya</taxon>
        <taxon>Ascomycota</taxon>
        <taxon>Taphrinomycotina</taxon>
        <taxon>Taphrinomycetes</taxon>
        <taxon>Taphrinales</taxon>
        <taxon>Taphrinaceae</taxon>
        <taxon>Taphrina</taxon>
    </lineage>
</organism>
<name>R4XAC8_TAPDE</name>
<dbReference type="AlphaFoldDB" id="R4XAC8"/>
<evidence type="ECO:0000313" key="5">
    <source>
        <dbReference type="Proteomes" id="UP000013776"/>
    </source>
</evidence>
<dbReference type="STRING" id="1097556.R4XAC8"/>
<dbReference type="InterPro" id="IPR027974">
    <property type="entry name" value="DUF4470"/>
</dbReference>
<proteinExistence type="predicted"/>
<feature type="region of interest" description="Disordered" evidence="2">
    <location>
        <begin position="204"/>
        <end position="241"/>
    </location>
</feature>
<comment type="caution">
    <text evidence="4">The sequence shown here is derived from an EMBL/GenBank/DDBJ whole genome shotgun (WGS) entry which is preliminary data.</text>
</comment>
<dbReference type="OrthoDB" id="2423701at2759"/>
<dbReference type="SUPFAM" id="SSF48452">
    <property type="entry name" value="TPR-like"/>
    <property type="match status" value="1"/>
</dbReference>
<dbReference type="InterPro" id="IPR011990">
    <property type="entry name" value="TPR-like_helical_dom_sf"/>
</dbReference>
<dbReference type="InterPro" id="IPR019734">
    <property type="entry name" value="TPR_rpt"/>
</dbReference>
<accession>R4XAC8</accession>
<evidence type="ECO:0000259" key="3">
    <source>
        <dbReference type="Pfam" id="PF14737"/>
    </source>
</evidence>
<dbReference type="Proteomes" id="UP000013776">
    <property type="component" value="Unassembled WGS sequence"/>
</dbReference>
<reference evidence="4 5" key="1">
    <citation type="journal article" date="2013" name="MBio">
        <title>Genome sequencing of the plant pathogen Taphrina deformans, the causal agent of peach leaf curl.</title>
        <authorList>
            <person name="Cisse O.H."/>
            <person name="Almeida J.M.G.C.F."/>
            <person name="Fonseca A."/>
            <person name="Kumar A.A."/>
            <person name="Salojaervi J."/>
            <person name="Overmyer K."/>
            <person name="Hauser P.M."/>
            <person name="Pagni M."/>
        </authorList>
    </citation>
    <scope>NUCLEOTIDE SEQUENCE [LARGE SCALE GENOMIC DNA]</scope>
    <source>
        <strain evidence="5">PYCC 5710 / ATCC 11124 / CBS 356.35 / IMI 108563 / JCM 9778 / NBRC 8474</strain>
    </source>
</reference>
<evidence type="ECO:0000313" key="4">
    <source>
        <dbReference type="EMBL" id="CCG82712.1"/>
    </source>
</evidence>
<sequence length="1034" mass="116914">MEKDDPAQKDADQELAKCSEALVHSGQLQTESLWTSFPAKSQWTRAHADELRIAGNESYKTGALHDAIRFYENAINVATAIQQDDLLPTYLSNLSAAYYESGDYEKALDVIDRAFEHLQADHDRVENPTPLDIKLRVRECRCLLHIQEFDQLLDAVQEVDQAVYDEHIEFGVVEDAALHSLDQLAAWDPERARKLIPRLPRYRPSMRARSGMHHGSTVGHDTANSALTAPPENKEDRDSANRDSRILLTRLQPQQTHLSFFYGGCGDPRHVLATMIDVYQQAPDPGSDFEMKMALVDKNPSVIARNLLIFFILDDLANQDLDTSTTEVTEILTILHYTYLGAIMPDWVHERLLGYIRVVATKLCSGLGVPPWLTMSLGSIDKIIPVFKYWIRGAVNAVPIQDWMDMQRPLDGPTDIFSYPNVSPELKQRLKDSRDQARVDIKDAIFNFSDAQLNTILSNKCANAKKMTLKAKKDLAFKLFATDEALDTLNRKRYVPDGLLMEYSTFYQGSLKMLYGPDELHHKEPKLAEQLKSLWTAWGAAKKGQIETNGAADPRGRSVPLLAVRDHIVNHWKINVTLVEEQWRTIANKSLPYEVTFDPFAASQQLVTCTGVRPLVKPFRTYDYTAAFFLNAARSIKTYSSKFLFEWMVDESHHVLEEITKSPEDYNFDFFDRIYFSGPPDMTGGLLAQAVDSMAILKPCNHAFVASKILHNTSHFSSVEGLFSEYLGLSTLQDAQRFLGLGIHGRFATDFFLADYIRLRPVDPANVTTISLAGKDWKSGPAIHRSQLIDWLFSAFMRIAIPARRLSHSDMRIQQPLNLHSFFRLLIYLQSIDFPAHWLSSVIDDIIQNRVMTRSRPPTTSPQTVQNLASVKGPLKAVCMTPFSMEMEVALTIWFPLLTFGITAVEFADAASIKSYSIRLSPNAESMTSYDETLPLLALWFSTNSAKKINLDLARDIVGNHNAVQSVRLLSTFQWDYDAKTAKFMCNASSMELLQIQNFTVRLIRTDTYETVSVVVPVKNCVAMSSLAEWQEPI</sequence>
<dbReference type="EMBL" id="CAHR02000096">
    <property type="protein sequence ID" value="CCG82712.1"/>
    <property type="molecule type" value="Genomic_DNA"/>
</dbReference>
<feature type="domain" description="DUF4470" evidence="3">
    <location>
        <begin position="250"/>
        <end position="323"/>
    </location>
</feature>
<evidence type="ECO:0000256" key="1">
    <source>
        <dbReference type="PROSITE-ProRule" id="PRU00339"/>
    </source>
</evidence>
<dbReference type="PROSITE" id="PS50005">
    <property type="entry name" value="TPR"/>
    <property type="match status" value="1"/>
</dbReference>
<dbReference type="eggNOG" id="ENOG502S1W1">
    <property type="taxonomic scope" value="Eukaryota"/>
</dbReference>